<dbReference type="AlphaFoldDB" id="A0A8S9Z5B2"/>
<accession>A0A8S9Z5B2</accession>
<evidence type="ECO:0000313" key="2">
    <source>
        <dbReference type="EMBL" id="KAF7260810.1"/>
    </source>
</evidence>
<keyword evidence="3" id="KW-1185">Reference proteome</keyword>
<dbReference type="Proteomes" id="UP000822476">
    <property type="component" value="Unassembled WGS sequence"/>
</dbReference>
<evidence type="ECO:0000313" key="3">
    <source>
        <dbReference type="Proteomes" id="UP000822476"/>
    </source>
</evidence>
<reference evidence="2" key="1">
    <citation type="submission" date="2019-07" db="EMBL/GenBank/DDBJ databases">
        <title>Annotation for the trematode Paragonimus miyazaki's.</title>
        <authorList>
            <person name="Choi Y.-J."/>
        </authorList>
    </citation>
    <scope>NUCLEOTIDE SEQUENCE</scope>
    <source>
        <strain evidence="2">Japan</strain>
    </source>
</reference>
<keyword evidence="1" id="KW-0175">Coiled coil</keyword>
<protein>
    <submittedName>
        <fullName evidence="2">Uncharacterized protein</fullName>
    </submittedName>
</protein>
<proteinExistence type="predicted"/>
<comment type="caution">
    <text evidence="2">The sequence shown here is derived from an EMBL/GenBank/DDBJ whole genome shotgun (WGS) entry which is preliminary data.</text>
</comment>
<sequence>MNFSLEELGRTASAQCAFRFDSNLSDTDWKKSLVSDFLNQLQDCLGPQLRSTLDRLLTEYHTAVDHVRERNECNVTESQKKYEAELERCQQSQLQEYQSKLNQVREELTSRIQAKEEELQKMQSKRDEWKETTSEKLRNKIEKQYKREFEQKCKEQFRSNELMHTSIECLANEQPLSTYATRAITELKARIQRLREENLSLRRLLLRRPLLSNKCEKTDDNAKAINVLAVAKSHIVPEFHSN</sequence>
<name>A0A8S9Z5B2_9TREM</name>
<organism evidence="2 3">
    <name type="scientific">Paragonimus skrjabini miyazakii</name>
    <dbReference type="NCBI Taxonomy" id="59628"/>
    <lineage>
        <taxon>Eukaryota</taxon>
        <taxon>Metazoa</taxon>
        <taxon>Spiralia</taxon>
        <taxon>Lophotrochozoa</taxon>
        <taxon>Platyhelminthes</taxon>
        <taxon>Trematoda</taxon>
        <taxon>Digenea</taxon>
        <taxon>Plagiorchiida</taxon>
        <taxon>Troglotremata</taxon>
        <taxon>Troglotrematidae</taxon>
        <taxon>Paragonimus</taxon>
    </lineage>
</organism>
<dbReference type="EMBL" id="JTDE01000599">
    <property type="protein sequence ID" value="KAF7260810.1"/>
    <property type="molecule type" value="Genomic_DNA"/>
</dbReference>
<gene>
    <name evidence="2" type="ORF">EG68_02029</name>
</gene>
<evidence type="ECO:0000256" key="1">
    <source>
        <dbReference type="SAM" id="Coils"/>
    </source>
</evidence>
<feature type="coiled-coil region" evidence="1">
    <location>
        <begin position="87"/>
        <end position="132"/>
    </location>
</feature>